<sequence>MTLTFFVSREVIPRQCWGVADLNVKRNGATS</sequence>
<dbReference type="AlphaFoldDB" id="A0A0E9UGV0"/>
<dbReference type="EMBL" id="GBXM01043580">
    <property type="protein sequence ID" value="JAH64997.1"/>
    <property type="molecule type" value="Transcribed_RNA"/>
</dbReference>
<evidence type="ECO:0000313" key="1">
    <source>
        <dbReference type="EMBL" id="JAH64997.1"/>
    </source>
</evidence>
<organism evidence="1">
    <name type="scientific">Anguilla anguilla</name>
    <name type="common">European freshwater eel</name>
    <name type="synonym">Muraena anguilla</name>
    <dbReference type="NCBI Taxonomy" id="7936"/>
    <lineage>
        <taxon>Eukaryota</taxon>
        <taxon>Metazoa</taxon>
        <taxon>Chordata</taxon>
        <taxon>Craniata</taxon>
        <taxon>Vertebrata</taxon>
        <taxon>Euteleostomi</taxon>
        <taxon>Actinopterygii</taxon>
        <taxon>Neopterygii</taxon>
        <taxon>Teleostei</taxon>
        <taxon>Anguilliformes</taxon>
        <taxon>Anguillidae</taxon>
        <taxon>Anguilla</taxon>
    </lineage>
</organism>
<protein>
    <submittedName>
        <fullName evidence="1">Uncharacterized protein</fullName>
    </submittedName>
</protein>
<reference evidence="1" key="2">
    <citation type="journal article" date="2015" name="Fish Shellfish Immunol.">
        <title>Early steps in the European eel (Anguilla anguilla)-Vibrio vulnificus interaction in the gills: Role of the RtxA13 toxin.</title>
        <authorList>
            <person name="Callol A."/>
            <person name="Pajuelo D."/>
            <person name="Ebbesson L."/>
            <person name="Teles M."/>
            <person name="MacKenzie S."/>
            <person name="Amaro C."/>
        </authorList>
    </citation>
    <scope>NUCLEOTIDE SEQUENCE</scope>
</reference>
<name>A0A0E9UGV0_ANGAN</name>
<accession>A0A0E9UGV0</accession>
<reference evidence="1" key="1">
    <citation type="submission" date="2014-11" db="EMBL/GenBank/DDBJ databases">
        <authorList>
            <person name="Amaro Gonzalez C."/>
        </authorList>
    </citation>
    <scope>NUCLEOTIDE SEQUENCE</scope>
</reference>
<proteinExistence type="predicted"/>